<dbReference type="EMBL" id="JARJLG010000087">
    <property type="protein sequence ID" value="KAJ7749040.1"/>
    <property type="molecule type" value="Genomic_DNA"/>
</dbReference>
<protein>
    <submittedName>
        <fullName evidence="2">Uncharacterized protein</fullName>
    </submittedName>
</protein>
<reference evidence="2" key="1">
    <citation type="submission" date="2023-03" db="EMBL/GenBank/DDBJ databases">
        <title>Massive genome expansion in bonnet fungi (Mycena s.s.) driven by repeated elements and novel gene families across ecological guilds.</title>
        <authorList>
            <consortium name="Lawrence Berkeley National Laboratory"/>
            <person name="Harder C.B."/>
            <person name="Miyauchi S."/>
            <person name="Viragh M."/>
            <person name="Kuo A."/>
            <person name="Thoen E."/>
            <person name="Andreopoulos B."/>
            <person name="Lu D."/>
            <person name="Skrede I."/>
            <person name="Drula E."/>
            <person name="Henrissat B."/>
            <person name="Morin E."/>
            <person name="Kohler A."/>
            <person name="Barry K."/>
            <person name="LaButti K."/>
            <person name="Morin E."/>
            <person name="Salamov A."/>
            <person name="Lipzen A."/>
            <person name="Mereny Z."/>
            <person name="Hegedus B."/>
            <person name="Baldrian P."/>
            <person name="Stursova M."/>
            <person name="Weitz H."/>
            <person name="Taylor A."/>
            <person name="Grigoriev I.V."/>
            <person name="Nagy L.G."/>
            <person name="Martin F."/>
            <person name="Kauserud H."/>
        </authorList>
    </citation>
    <scope>NUCLEOTIDE SEQUENCE</scope>
    <source>
        <strain evidence="2">CBHHK188m</strain>
    </source>
</reference>
<evidence type="ECO:0000313" key="2">
    <source>
        <dbReference type="EMBL" id="KAJ7749040.1"/>
    </source>
</evidence>
<keyword evidence="1" id="KW-1133">Transmembrane helix</keyword>
<comment type="caution">
    <text evidence="2">The sequence shown here is derived from an EMBL/GenBank/DDBJ whole genome shotgun (WGS) entry which is preliminary data.</text>
</comment>
<sequence length="197" mass="21342">MLLSVFVTPALSTPSSATLLPLSLFFRLAIFLLTFSTSDLVDRDSASYLNTALGDTRVPRAYTFGLWGIFVWGLARAYIWTPGAVSVSNAPSIHEDSRGTAPSSGGITIGWVLADMIRILPDKLGFWGLHTKLEISGVFAELAFLGSGCIVGVLGDVWVRADGHWRRPISGILDWVLGVHCRSSEHISSRMLTFSGD</sequence>
<keyword evidence="1" id="KW-0812">Transmembrane</keyword>
<dbReference type="Proteomes" id="UP001215280">
    <property type="component" value="Unassembled WGS sequence"/>
</dbReference>
<feature type="transmembrane region" description="Helical" evidence="1">
    <location>
        <begin position="61"/>
        <end position="79"/>
    </location>
</feature>
<name>A0AAD7N7L9_9AGAR</name>
<proteinExistence type="predicted"/>
<organism evidence="2 3">
    <name type="scientific">Mycena maculata</name>
    <dbReference type="NCBI Taxonomy" id="230809"/>
    <lineage>
        <taxon>Eukaryota</taxon>
        <taxon>Fungi</taxon>
        <taxon>Dikarya</taxon>
        <taxon>Basidiomycota</taxon>
        <taxon>Agaricomycotina</taxon>
        <taxon>Agaricomycetes</taxon>
        <taxon>Agaricomycetidae</taxon>
        <taxon>Agaricales</taxon>
        <taxon>Marasmiineae</taxon>
        <taxon>Mycenaceae</taxon>
        <taxon>Mycena</taxon>
    </lineage>
</organism>
<feature type="transmembrane region" description="Helical" evidence="1">
    <location>
        <begin position="135"/>
        <end position="159"/>
    </location>
</feature>
<feature type="transmembrane region" description="Helical" evidence="1">
    <location>
        <begin position="22"/>
        <end position="41"/>
    </location>
</feature>
<accession>A0AAD7N7L9</accession>
<keyword evidence="1" id="KW-0472">Membrane</keyword>
<keyword evidence="3" id="KW-1185">Reference proteome</keyword>
<evidence type="ECO:0000256" key="1">
    <source>
        <dbReference type="SAM" id="Phobius"/>
    </source>
</evidence>
<evidence type="ECO:0000313" key="3">
    <source>
        <dbReference type="Proteomes" id="UP001215280"/>
    </source>
</evidence>
<gene>
    <name evidence="2" type="ORF">DFH07DRAFT_775514</name>
</gene>
<dbReference type="AlphaFoldDB" id="A0AAD7N7L9"/>